<dbReference type="Pfam" id="PF07690">
    <property type="entry name" value="MFS_1"/>
    <property type="match status" value="1"/>
</dbReference>
<feature type="transmembrane region" description="Helical" evidence="6">
    <location>
        <begin position="184"/>
        <end position="204"/>
    </location>
</feature>
<dbReference type="InterPro" id="IPR036259">
    <property type="entry name" value="MFS_trans_sf"/>
</dbReference>
<organism evidence="8 9">
    <name type="scientific">Parthenolecanium corni</name>
    <dbReference type="NCBI Taxonomy" id="536013"/>
    <lineage>
        <taxon>Eukaryota</taxon>
        <taxon>Metazoa</taxon>
        <taxon>Ecdysozoa</taxon>
        <taxon>Arthropoda</taxon>
        <taxon>Hexapoda</taxon>
        <taxon>Insecta</taxon>
        <taxon>Pterygota</taxon>
        <taxon>Neoptera</taxon>
        <taxon>Paraneoptera</taxon>
        <taxon>Hemiptera</taxon>
        <taxon>Sternorrhyncha</taxon>
        <taxon>Coccoidea</taxon>
        <taxon>Coccidae</taxon>
        <taxon>Parthenolecanium</taxon>
    </lineage>
</organism>
<dbReference type="PROSITE" id="PS50850">
    <property type="entry name" value="MFS"/>
    <property type="match status" value="1"/>
</dbReference>
<keyword evidence="2" id="KW-0813">Transport</keyword>
<evidence type="ECO:0000313" key="8">
    <source>
        <dbReference type="EMBL" id="KAK7572070.1"/>
    </source>
</evidence>
<dbReference type="GO" id="GO:0016020">
    <property type="term" value="C:membrane"/>
    <property type="evidence" value="ECO:0007669"/>
    <property type="project" value="UniProtKB-SubCell"/>
</dbReference>
<proteinExistence type="predicted"/>
<dbReference type="InterPro" id="IPR011701">
    <property type="entry name" value="MFS"/>
</dbReference>
<feature type="transmembrane region" description="Helical" evidence="6">
    <location>
        <begin position="81"/>
        <end position="100"/>
    </location>
</feature>
<gene>
    <name evidence="8" type="ORF">V9T40_014542</name>
</gene>
<evidence type="ECO:0000256" key="6">
    <source>
        <dbReference type="SAM" id="Phobius"/>
    </source>
</evidence>
<comment type="caution">
    <text evidence="8">The sequence shown here is derived from an EMBL/GenBank/DDBJ whole genome shotgun (WGS) entry which is preliminary data.</text>
</comment>
<feature type="transmembrane region" description="Helical" evidence="6">
    <location>
        <begin position="140"/>
        <end position="164"/>
    </location>
</feature>
<feature type="transmembrane region" description="Helical" evidence="6">
    <location>
        <begin position="106"/>
        <end position="128"/>
    </location>
</feature>
<dbReference type="EMBL" id="JBBCAQ010000038">
    <property type="protein sequence ID" value="KAK7572070.1"/>
    <property type="molecule type" value="Genomic_DNA"/>
</dbReference>
<keyword evidence="9" id="KW-1185">Reference proteome</keyword>
<dbReference type="Proteomes" id="UP001367676">
    <property type="component" value="Unassembled WGS sequence"/>
</dbReference>
<accession>A0AAN9XXL2</accession>
<dbReference type="Gene3D" id="1.20.1250.20">
    <property type="entry name" value="MFS general substrate transporter like domains"/>
    <property type="match status" value="1"/>
</dbReference>
<evidence type="ECO:0000256" key="1">
    <source>
        <dbReference type="ARBA" id="ARBA00004141"/>
    </source>
</evidence>
<feature type="transmembrane region" description="Helical" evidence="6">
    <location>
        <begin position="409"/>
        <end position="432"/>
    </location>
</feature>
<comment type="subcellular location">
    <subcellularLocation>
        <location evidence="1">Membrane</location>
        <topology evidence="1">Multi-pass membrane protein</topology>
    </subcellularLocation>
</comment>
<feature type="transmembrane region" description="Helical" evidence="6">
    <location>
        <begin position="356"/>
        <end position="374"/>
    </location>
</feature>
<keyword evidence="4 6" id="KW-1133">Transmembrane helix</keyword>
<evidence type="ECO:0000313" key="9">
    <source>
        <dbReference type="Proteomes" id="UP001367676"/>
    </source>
</evidence>
<dbReference type="PANTHER" id="PTHR23511">
    <property type="entry name" value="SYNAPTIC VESICLE GLYCOPROTEIN 2"/>
    <property type="match status" value="1"/>
</dbReference>
<dbReference type="AlphaFoldDB" id="A0AAN9XXL2"/>
<name>A0AAN9XXL2_9HEMI</name>
<keyword evidence="5 6" id="KW-0472">Membrane</keyword>
<keyword evidence="3 6" id="KW-0812">Transmembrane</keyword>
<feature type="transmembrane region" description="Helical" evidence="6">
    <location>
        <begin position="56"/>
        <end position="74"/>
    </location>
</feature>
<evidence type="ECO:0000256" key="2">
    <source>
        <dbReference type="ARBA" id="ARBA00022448"/>
    </source>
</evidence>
<evidence type="ECO:0000256" key="4">
    <source>
        <dbReference type="ARBA" id="ARBA00022989"/>
    </source>
</evidence>
<protein>
    <recommendedName>
        <fullName evidence="7">Major facilitator superfamily (MFS) profile domain-containing protein</fullName>
    </recommendedName>
</protein>
<reference evidence="8 9" key="1">
    <citation type="submission" date="2024-03" db="EMBL/GenBank/DDBJ databases">
        <title>Adaptation during the transition from Ophiocordyceps entomopathogen to insect associate is accompanied by gene loss and intensified selection.</title>
        <authorList>
            <person name="Ward C.M."/>
            <person name="Onetto C.A."/>
            <person name="Borneman A.R."/>
        </authorList>
    </citation>
    <scope>NUCLEOTIDE SEQUENCE [LARGE SCALE GENOMIC DNA]</scope>
    <source>
        <strain evidence="8">AWRI1</strain>
        <tissue evidence="8">Single Adult Female</tissue>
    </source>
</reference>
<dbReference type="SUPFAM" id="SSF103473">
    <property type="entry name" value="MFS general substrate transporter"/>
    <property type="match status" value="1"/>
</dbReference>
<dbReference type="InterPro" id="IPR020846">
    <property type="entry name" value="MFS_dom"/>
</dbReference>
<sequence length="510" mass="56286">MIPFHRSSGAGWYQKKLLLLTVSLGLTFSIGVSSVSYVMPAITCEFQVTKYQQGLLYSAIYFGMVPFGAVWGAASDIFGRRITLIITAGIAGTFDLLAAFSTGYWMLFACKFLAGCAVSGVHLTYYIYLSEFVDAENKDAMTMLTGAAAAFGYFILPAVGAVLIPSNFKIPLIPDTLVFKSWNLFLAISALAPIIGFIVCVFFITETPKYLLVKNRKEESLKILQEIYSTNTKQPKDTFPVKNLSIDEPLENKEDTSKKGSRIISYIRPLFQYPNFIPAMMSFAAQFITMGSYNTVRQHIPTLFALALGLGQKPSNATSERSDPQSVPFCVLFESQALFSAKPVCDQNEVQLDYKLFLSSTLVGFVIFVSFFFYKYAVVKAGKVRTFLISHLVSAAVMSYFPYSNAVLAVTIMTIYSLCMQNCLTIALGLMIGRVPASMRGLTVSLIMVIGRIGVILGNQVLPVLTNVSCYVGFWTIACINLMAVPIMFVYSRQPNPYEDAVKHVSAKTK</sequence>
<evidence type="ECO:0000256" key="5">
    <source>
        <dbReference type="ARBA" id="ARBA00023136"/>
    </source>
</evidence>
<feature type="transmembrane region" description="Helical" evidence="6">
    <location>
        <begin position="471"/>
        <end position="491"/>
    </location>
</feature>
<dbReference type="GO" id="GO:0022857">
    <property type="term" value="F:transmembrane transporter activity"/>
    <property type="evidence" value="ECO:0007669"/>
    <property type="project" value="InterPro"/>
</dbReference>
<evidence type="ECO:0000256" key="3">
    <source>
        <dbReference type="ARBA" id="ARBA00022692"/>
    </source>
</evidence>
<feature type="transmembrane region" description="Helical" evidence="6">
    <location>
        <begin position="444"/>
        <end position="465"/>
    </location>
</feature>
<evidence type="ECO:0000259" key="7">
    <source>
        <dbReference type="PROSITE" id="PS50850"/>
    </source>
</evidence>
<feature type="domain" description="Major facilitator superfamily (MFS) profile" evidence="7">
    <location>
        <begin position="17"/>
        <end position="496"/>
    </location>
</feature>
<dbReference type="PANTHER" id="PTHR23511:SF36">
    <property type="entry name" value="EG:BACR7A4.13 PROTEIN-RELATED"/>
    <property type="match status" value="1"/>
</dbReference>